<dbReference type="SUPFAM" id="SSF55874">
    <property type="entry name" value="ATPase domain of HSP90 chaperone/DNA topoisomerase II/histidine kinase"/>
    <property type="match status" value="1"/>
</dbReference>
<dbReference type="HOGENOM" id="CLU_000445_106_4_10"/>
<sequence length="579" mass="66320">MSPSNYCEHSIRLLGFYIILSVGFFAQAAMGPMAYQKELDLVDSLLQKKDYEQAKSNLYHLLQRGQTIRNNGLIGRSYMGLGSVLLQQGKPDSALSFYLKSMNYLLGKQHAKERASVFINLGTLYSQLKQFSLAEHYLQEALTKDLPAALRLKCLSNLAGVYFEQKKRKEALLTFQEALHLAKKQKNQPVEAILYTNLSNFYIKEKAWDQSIEYAKISLSLRESLHQAPSVITLNNLGYALIRKGEFLQGVHVFKKALPYASLPEKKQLYYNLYTAYKSMGSDRLSWKAIEAYDNIKDSLASLDYQQKVAALTAAYQSAEKQRKIEQLARENAVQKQQLRQQLYLIFAVCLIVILMIGLIVLRWRNLKVKQQLETAILQRRFLLLQLNPHFIFNALQSVQQYIYRNNSALSMQYLSSFSRLIRLVLENSDKELISLEEELDLLDKYLHLQQLNASRPFTYEIQFSPELKVEEVLIPSMLLQPLVENAIVHGVKNREDGKIYIYVEKEGAALHLLIEDNGSGIPVTKNANSLHRSMSMDILKQRILVLNKTGPYQISMEISNKQMDGASQGTCVHLRISR</sequence>
<dbReference type="SMART" id="SM00028">
    <property type="entry name" value="TPR"/>
    <property type="match status" value="5"/>
</dbReference>
<proteinExistence type="predicted"/>
<dbReference type="InterPro" id="IPR010559">
    <property type="entry name" value="Sig_transdc_His_kin_internal"/>
</dbReference>
<gene>
    <name evidence="5" type="ordered locus">Sph21_0654</name>
</gene>
<evidence type="ECO:0000256" key="1">
    <source>
        <dbReference type="PROSITE-ProRule" id="PRU00339"/>
    </source>
</evidence>
<evidence type="ECO:0000259" key="4">
    <source>
        <dbReference type="Pfam" id="PF06580"/>
    </source>
</evidence>
<dbReference type="SUPFAM" id="SSF48452">
    <property type="entry name" value="TPR-like"/>
    <property type="match status" value="2"/>
</dbReference>
<dbReference type="InterPro" id="IPR019734">
    <property type="entry name" value="TPR_rpt"/>
</dbReference>
<feature type="transmembrane region" description="Helical" evidence="3">
    <location>
        <begin position="12"/>
        <end position="35"/>
    </location>
</feature>
<protein>
    <submittedName>
        <fullName evidence="5">Signal transduction histidine kinase, LytS</fullName>
    </submittedName>
</protein>
<keyword evidence="5" id="KW-0808">Transferase</keyword>
<dbReference type="Gene3D" id="1.25.40.10">
    <property type="entry name" value="Tetratricopeptide repeat domain"/>
    <property type="match status" value="2"/>
</dbReference>
<dbReference type="InterPro" id="IPR036890">
    <property type="entry name" value="HATPase_C_sf"/>
</dbReference>
<feature type="domain" description="Signal transduction histidine kinase internal region" evidence="4">
    <location>
        <begin position="381"/>
        <end position="453"/>
    </location>
</feature>
<organism evidence="5">
    <name type="scientific">Sphingobacterium sp. (strain 21)</name>
    <dbReference type="NCBI Taxonomy" id="743722"/>
    <lineage>
        <taxon>Bacteria</taxon>
        <taxon>Pseudomonadati</taxon>
        <taxon>Bacteroidota</taxon>
        <taxon>Sphingobacteriia</taxon>
        <taxon>Sphingobacteriales</taxon>
        <taxon>Sphingobacteriaceae</taxon>
        <taxon>Sphingobacterium</taxon>
    </lineage>
</organism>
<dbReference type="Pfam" id="PF13374">
    <property type="entry name" value="TPR_10"/>
    <property type="match status" value="2"/>
</dbReference>
<evidence type="ECO:0000313" key="5">
    <source>
        <dbReference type="EMBL" id="ADZ77233.1"/>
    </source>
</evidence>
<dbReference type="PROSITE" id="PS50005">
    <property type="entry name" value="TPR"/>
    <property type="match status" value="1"/>
</dbReference>
<reference evidence="5" key="1">
    <citation type="submission" date="2011-03" db="EMBL/GenBank/DDBJ databases">
        <title>Complete sequence of Sphingobacterium sp. 21.</title>
        <authorList>
            <consortium name="US DOE Joint Genome Institute"/>
            <person name="Lucas S."/>
            <person name="Copeland A."/>
            <person name="Lapidus A."/>
            <person name="Cheng J.-F."/>
            <person name="Goodwin L."/>
            <person name="Pitluck S."/>
            <person name="Davenport K."/>
            <person name="Detter J.C."/>
            <person name="Han C."/>
            <person name="Tapia R."/>
            <person name="Land M."/>
            <person name="Hauser L."/>
            <person name="Kyrpides N."/>
            <person name="Ivanova N."/>
            <person name="Ovchinnikova G."/>
            <person name="Pagani I."/>
            <person name="Siebers A.K."/>
            <person name="Allgaier M."/>
            <person name="Thelen M.P."/>
            <person name="Hugenholtz P."/>
            <person name="Woyke T."/>
        </authorList>
    </citation>
    <scope>NUCLEOTIDE SEQUENCE</scope>
    <source>
        <strain evidence="5">21</strain>
    </source>
</reference>
<dbReference type="Pfam" id="PF06580">
    <property type="entry name" value="His_kinase"/>
    <property type="match status" value="1"/>
</dbReference>
<dbReference type="GO" id="GO:0000155">
    <property type="term" value="F:phosphorelay sensor kinase activity"/>
    <property type="evidence" value="ECO:0007669"/>
    <property type="project" value="InterPro"/>
</dbReference>
<dbReference type="PANTHER" id="PTHR34220:SF7">
    <property type="entry name" value="SENSOR HISTIDINE KINASE YPDA"/>
    <property type="match status" value="1"/>
</dbReference>
<evidence type="ECO:0000256" key="2">
    <source>
        <dbReference type="SAM" id="Coils"/>
    </source>
</evidence>
<accession>F4C944</accession>
<feature type="repeat" description="TPR" evidence="1">
    <location>
        <begin position="152"/>
        <end position="185"/>
    </location>
</feature>
<dbReference type="OrthoDB" id="9809670at2"/>
<dbReference type="EMBL" id="CP002584">
    <property type="protein sequence ID" value="ADZ77233.1"/>
    <property type="molecule type" value="Genomic_DNA"/>
</dbReference>
<keyword evidence="3" id="KW-0472">Membrane</keyword>
<dbReference type="STRING" id="743722.Sph21_0654"/>
<dbReference type="eggNOG" id="COG0457">
    <property type="taxonomic scope" value="Bacteria"/>
</dbReference>
<dbReference type="PANTHER" id="PTHR34220">
    <property type="entry name" value="SENSOR HISTIDINE KINASE YPDA"/>
    <property type="match status" value="1"/>
</dbReference>
<dbReference type="PATRIC" id="fig|743722.3.peg.705"/>
<dbReference type="AlphaFoldDB" id="F4C944"/>
<feature type="transmembrane region" description="Helical" evidence="3">
    <location>
        <begin position="343"/>
        <end position="362"/>
    </location>
</feature>
<name>F4C944_SPHS2</name>
<dbReference type="Gene3D" id="3.30.565.10">
    <property type="entry name" value="Histidine kinase-like ATPase, C-terminal domain"/>
    <property type="match status" value="1"/>
</dbReference>
<feature type="coiled-coil region" evidence="2">
    <location>
        <begin position="302"/>
        <end position="338"/>
    </location>
</feature>
<keyword evidence="2" id="KW-0175">Coiled coil</keyword>
<evidence type="ECO:0000256" key="3">
    <source>
        <dbReference type="SAM" id="Phobius"/>
    </source>
</evidence>
<dbReference type="InterPro" id="IPR050640">
    <property type="entry name" value="Bact_2-comp_sensor_kinase"/>
</dbReference>
<keyword evidence="3" id="KW-1133">Transmembrane helix</keyword>
<dbReference type="GO" id="GO:0016020">
    <property type="term" value="C:membrane"/>
    <property type="evidence" value="ECO:0007669"/>
    <property type="project" value="InterPro"/>
</dbReference>
<dbReference type="KEGG" id="shg:Sph21_0654"/>
<dbReference type="eggNOG" id="COG2972">
    <property type="taxonomic scope" value="Bacteria"/>
</dbReference>
<keyword evidence="5" id="KW-0418">Kinase</keyword>
<keyword evidence="3" id="KW-0812">Transmembrane</keyword>
<dbReference type="InterPro" id="IPR011990">
    <property type="entry name" value="TPR-like_helical_dom_sf"/>
</dbReference>
<keyword evidence="1" id="KW-0802">TPR repeat</keyword>